<dbReference type="GO" id="GO:0006508">
    <property type="term" value="P:proteolysis"/>
    <property type="evidence" value="ECO:0007669"/>
    <property type="project" value="UniProtKB-KW"/>
</dbReference>
<name>A8YEG5_MICA7</name>
<dbReference type="SMART" id="SM00631">
    <property type="entry name" value="Zn_pept"/>
    <property type="match status" value="1"/>
</dbReference>
<dbReference type="PROSITE" id="PS52035">
    <property type="entry name" value="PEPTIDASE_M14"/>
    <property type="match status" value="1"/>
</dbReference>
<dbReference type="PRINTS" id="PR00765">
    <property type="entry name" value="CRBOXYPTASEA"/>
</dbReference>
<dbReference type="InterPro" id="IPR000834">
    <property type="entry name" value="Peptidase_M14"/>
</dbReference>
<dbReference type="GO" id="GO:0004181">
    <property type="term" value="F:metallocarboxypeptidase activity"/>
    <property type="evidence" value="ECO:0007669"/>
    <property type="project" value="InterPro"/>
</dbReference>
<dbReference type="Gene3D" id="3.40.630.10">
    <property type="entry name" value="Zn peptidases"/>
    <property type="match status" value="1"/>
</dbReference>
<protein>
    <recommendedName>
        <fullName evidence="8">Peptidase M14 domain-containing protein</fullName>
    </recommendedName>
</protein>
<dbReference type="SUPFAM" id="SSF53187">
    <property type="entry name" value="Zn-dependent exopeptidases"/>
    <property type="match status" value="1"/>
</dbReference>
<proteinExistence type="inferred from homology"/>
<evidence type="ECO:0000256" key="4">
    <source>
        <dbReference type="ARBA" id="ARBA00022801"/>
    </source>
</evidence>
<comment type="similarity">
    <text evidence="2 7">Belongs to the peptidase M14 family.</text>
</comment>
<dbReference type="Pfam" id="PF00246">
    <property type="entry name" value="Peptidase_M14"/>
    <property type="match status" value="1"/>
</dbReference>
<feature type="domain" description="Peptidase M14" evidence="8">
    <location>
        <begin position="10"/>
        <end position="363"/>
    </location>
</feature>
<dbReference type="PANTHER" id="PTHR11705">
    <property type="entry name" value="PROTEASE FAMILY M14 CARBOXYPEPTIDASE A,B"/>
    <property type="match status" value="1"/>
</dbReference>
<gene>
    <name evidence="9" type="ORF">IPF_4844</name>
</gene>
<reference evidence="9" key="1">
    <citation type="submission" date="2007-08" db="EMBL/GenBank/DDBJ databases">
        <authorList>
            <person name="Frangeul L."/>
        </authorList>
    </citation>
    <scope>NUCLEOTIDE SEQUENCE</scope>
    <source>
        <strain evidence="9">PCC 7806</strain>
    </source>
</reference>
<dbReference type="EMBL" id="AM778929">
    <property type="protein sequence ID" value="CAO89533.1"/>
    <property type="molecule type" value="Genomic_DNA"/>
</dbReference>
<keyword evidence="3" id="KW-0645">Protease</keyword>
<evidence type="ECO:0000313" key="9">
    <source>
        <dbReference type="EMBL" id="CAO89533.1"/>
    </source>
</evidence>
<evidence type="ECO:0000256" key="5">
    <source>
        <dbReference type="ARBA" id="ARBA00022833"/>
    </source>
</evidence>
<dbReference type="AlphaFoldDB" id="A8YEG5"/>
<comment type="cofactor">
    <cofactor evidence="1">
        <name>Zn(2+)</name>
        <dbReference type="ChEBI" id="CHEBI:29105"/>
    </cofactor>
</comment>
<evidence type="ECO:0000259" key="8">
    <source>
        <dbReference type="PROSITE" id="PS52035"/>
    </source>
</evidence>
<evidence type="ECO:0000256" key="7">
    <source>
        <dbReference type="PROSITE-ProRule" id="PRU01379"/>
    </source>
</evidence>
<dbReference type="CDD" id="cd06905">
    <property type="entry name" value="M14-like"/>
    <property type="match status" value="1"/>
</dbReference>
<evidence type="ECO:0000256" key="2">
    <source>
        <dbReference type="ARBA" id="ARBA00005988"/>
    </source>
</evidence>
<dbReference type="GO" id="GO:0005615">
    <property type="term" value="C:extracellular space"/>
    <property type="evidence" value="ECO:0007669"/>
    <property type="project" value="TreeGrafter"/>
</dbReference>
<keyword evidence="4" id="KW-0378">Hydrolase</keyword>
<feature type="active site" description="Proton donor/acceptor" evidence="7">
    <location>
        <position position="341"/>
    </location>
</feature>
<keyword evidence="5" id="KW-0862">Zinc</keyword>
<accession>A8YEG5</accession>
<evidence type="ECO:0000256" key="1">
    <source>
        <dbReference type="ARBA" id="ARBA00001947"/>
    </source>
</evidence>
<sequence>MQKIMFDFSHYYPYTELVSFLKSLASSYPNLISLTSIGKSYENRDIWLTTLTNQATGPYLEKPAYWIDANTHAGEVTGSAVALYTIAHLLRQYGHNSQITRLLDHYTVYILPRLAVDGAEKYLTTPYLLRSSIRPYPHTDEKPGLYPEDINGDGLILQMRQKDTCGAWKISDQDPRIMERREPEEFEGTFYTLLTEGLIRDYDGYNFTTAPTLEGLDFNRNYPVYWVPEGEQQGAGDFPFSEPETRAEAKFWANNTNINGFVTYHTYSAVMLRPYSTHPDEYFPVEDLEMYKYIADKGKAMTGYECVSVYHDFRYHPKEVTNGAMDDYGYDHFGWYGFTVELWDAPTQAAVKKDDYIQWFRWHPLEDELKLQRWNDENLAGKGFINWQSFDHPQLGEVEIGGWDFKNVWQNAPEKYLPDLCEKQCQFTIAHALMSPLLAISRLDLKSEGNGIYHLVLQLENQGFLPTYTSKKALERKIVRPIQVKLNLADEVSLIVGKLEQEIGHLEGRSNKVYSSLAHGLDYRCTVEWVIKGVSGQEIEIIAIAERAGTVRQKVIL</sequence>
<keyword evidence="6" id="KW-0482">Metalloprotease</keyword>
<evidence type="ECO:0000256" key="3">
    <source>
        <dbReference type="ARBA" id="ARBA00022670"/>
    </source>
</evidence>
<dbReference type="PANTHER" id="PTHR11705:SF143">
    <property type="entry name" value="SLL0236 PROTEIN"/>
    <property type="match status" value="1"/>
</dbReference>
<dbReference type="GO" id="GO:0008270">
    <property type="term" value="F:zinc ion binding"/>
    <property type="evidence" value="ECO:0007669"/>
    <property type="project" value="InterPro"/>
</dbReference>
<organism evidence="9">
    <name type="scientific">Microcystis aeruginosa (strain PCC 7806)</name>
    <dbReference type="NCBI Taxonomy" id="267872"/>
    <lineage>
        <taxon>Bacteria</taxon>
        <taxon>Bacillati</taxon>
        <taxon>Cyanobacteriota</taxon>
        <taxon>Cyanophyceae</taxon>
        <taxon>Oscillatoriophycideae</taxon>
        <taxon>Chroococcales</taxon>
        <taxon>Microcystaceae</taxon>
        <taxon>Microcystis</taxon>
    </lineage>
</organism>
<evidence type="ECO:0000256" key="6">
    <source>
        <dbReference type="ARBA" id="ARBA00023049"/>
    </source>
</evidence>